<reference evidence="14 16" key="1">
    <citation type="journal article" date="2014" name="BMC Genomics">
        <title>Genome sequence of Anopheles sinensis provides insight into genetics basis of mosquito competence for malaria parasites.</title>
        <authorList>
            <person name="Zhou D."/>
            <person name="Zhang D."/>
            <person name="Ding G."/>
            <person name="Shi L."/>
            <person name="Hou Q."/>
            <person name="Ye Y."/>
            <person name="Xu Y."/>
            <person name="Zhou H."/>
            <person name="Xiong C."/>
            <person name="Li S."/>
            <person name="Yu J."/>
            <person name="Hong S."/>
            <person name="Yu X."/>
            <person name="Zou P."/>
            <person name="Chen C."/>
            <person name="Chang X."/>
            <person name="Wang W."/>
            <person name="Lv Y."/>
            <person name="Sun Y."/>
            <person name="Ma L."/>
            <person name="Shen B."/>
            <person name="Zhu C."/>
        </authorList>
    </citation>
    <scope>NUCLEOTIDE SEQUENCE [LARGE SCALE GENOMIC DNA]</scope>
</reference>
<dbReference type="PRINTS" id="PR01078">
    <property type="entry name" value="AMINACHANNEL"/>
</dbReference>
<evidence type="ECO:0000256" key="6">
    <source>
        <dbReference type="ARBA" id="ARBA00022989"/>
    </source>
</evidence>
<dbReference type="Proteomes" id="UP000030765">
    <property type="component" value="Unassembled WGS sequence"/>
</dbReference>
<evidence type="ECO:0000256" key="5">
    <source>
        <dbReference type="ARBA" id="ARBA00022692"/>
    </source>
</evidence>
<reference evidence="15" key="2">
    <citation type="submission" date="2020-05" db="UniProtKB">
        <authorList>
            <consortium name="EnsemblMetazoa"/>
        </authorList>
    </citation>
    <scope>IDENTIFICATION</scope>
</reference>
<dbReference type="PROSITE" id="PS01206">
    <property type="entry name" value="ASC"/>
    <property type="match status" value="1"/>
</dbReference>
<dbReference type="EnsemblMetazoa" id="ASIC019176-RA">
    <property type="protein sequence ID" value="ASIC019176-PA"/>
    <property type="gene ID" value="ASIC019176"/>
</dbReference>
<dbReference type="AlphaFoldDB" id="A0A084WLM3"/>
<evidence type="ECO:0000313" key="15">
    <source>
        <dbReference type="EnsemblMetazoa" id="ASIC019176-PA"/>
    </source>
</evidence>
<dbReference type="InterPro" id="IPR020903">
    <property type="entry name" value="ENaC_CS"/>
</dbReference>
<evidence type="ECO:0000256" key="7">
    <source>
        <dbReference type="ARBA" id="ARBA00023053"/>
    </source>
</evidence>
<evidence type="ECO:0000256" key="11">
    <source>
        <dbReference type="ARBA" id="ARBA00023303"/>
    </source>
</evidence>
<keyword evidence="7" id="KW-0915">Sodium</keyword>
<protein>
    <submittedName>
        <fullName evidence="14">AGAP006703-PA-like protein</fullName>
    </submittedName>
</protein>
<dbReference type="VEuPathDB" id="VectorBase:ASIS004637"/>
<evidence type="ECO:0000256" key="8">
    <source>
        <dbReference type="ARBA" id="ARBA00023065"/>
    </source>
</evidence>
<dbReference type="STRING" id="74873.A0A084WLM3"/>
<evidence type="ECO:0000313" key="14">
    <source>
        <dbReference type="EMBL" id="KFB51117.1"/>
    </source>
</evidence>
<keyword evidence="10 12" id="KW-0739">Sodium transport</keyword>
<keyword evidence="5 12" id="KW-0812">Transmembrane</keyword>
<keyword evidence="8 12" id="KW-0406">Ion transport</keyword>
<feature type="transmembrane region" description="Helical" evidence="13">
    <location>
        <begin position="6"/>
        <end position="26"/>
    </location>
</feature>
<evidence type="ECO:0000256" key="4">
    <source>
        <dbReference type="ARBA" id="ARBA00022461"/>
    </source>
</evidence>
<evidence type="ECO:0000313" key="16">
    <source>
        <dbReference type="Proteomes" id="UP000030765"/>
    </source>
</evidence>
<evidence type="ECO:0000256" key="10">
    <source>
        <dbReference type="ARBA" id="ARBA00023201"/>
    </source>
</evidence>
<dbReference type="PANTHER" id="PTHR11690">
    <property type="entry name" value="AMILORIDE-SENSITIVE SODIUM CHANNEL-RELATED"/>
    <property type="match status" value="1"/>
</dbReference>
<dbReference type="Pfam" id="PF00858">
    <property type="entry name" value="ASC"/>
    <property type="match status" value="2"/>
</dbReference>
<keyword evidence="4 12" id="KW-0894">Sodium channel</keyword>
<dbReference type="InterPro" id="IPR001873">
    <property type="entry name" value="ENaC"/>
</dbReference>
<dbReference type="PANTHER" id="PTHR11690:SF237">
    <property type="entry name" value="PICKPOCKET 16-RELATED"/>
    <property type="match status" value="1"/>
</dbReference>
<keyword evidence="16" id="KW-1185">Reference proteome</keyword>
<gene>
    <name evidence="14" type="ORF">ZHAS_00019176</name>
</gene>
<proteinExistence type="inferred from homology"/>
<dbReference type="EMBL" id="ATLV01024255">
    <property type="status" value="NOT_ANNOTATED_CDS"/>
    <property type="molecule type" value="Genomic_DNA"/>
</dbReference>
<comment type="similarity">
    <text evidence="2 12">Belongs to the amiloride-sensitive sodium channel (TC 1.A.6) family.</text>
</comment>
<name>A0A084WLM3_ANOSI</name>
<dbReference type="GO" id="GO:0015280">
    <property type="term" value="F:ligand-gated sodium channel activity"/>
    <property type="evidence" value="ECO:0007669"/>
    <property type="project" value="TreeGrafter"/>
</dbReference>
<feature type="transmembrane region" description="Helical" evidence="13">
    <location>
        <begin position="411"/>
        <end position="436"/>
    </location>
</feature>
<comment type="subcellular location">
    <subcellularLocation>
        <location evidence="1">Membrane</location>
        <topology evidence="1">Multi-pass membrane protein</topology>
    </subcellularLocation>
</comment>
<accession>A0A084WLM3</accession>
<keyword evidence="11 12" id="KW-0407">Ion channel</keyword>
<organism evidence="14">
    <name type="scientific">Anopheles sinensis</name>
    <name type="common">Mosquito</name>
    <dbReference type="NCBI Taxonomy" id="74873"/>
    <lineage>
        <taxon>Eukaryota</taxon>
        <taxon>Metazoa</taxon>
        <taxon>Ecdysozoa</taxon>
        <taxon>Arthropoda</taxon>
        <taxon>Hexapoda</taxon>
        <taxon>Insecta</taxon>
        <taxon>Pterygota</taxon>
        <taxon>Neoptera</taxon>
        <taxon>Endopterygota</taxon>
        <taxon>Diptera</taxon>
        <taxon>Nematocera</taxon>
        <taxon>Culicoidea</taxon>
        <taxon>Culicidae</taxon>
        <taxon>Anophelinae</taxon>
        <taxon>Anopheles</taxon>
    </lineage>
</organism>
<evidence type="ECO:0000256" key="12">
    <source>
        <dbReference type="RuleBase" id="RU000679"/>
    </source>
</evidence>
<dbReference type="Gene3D" id="2.60.470.10">
    <property type="entry name" value="Acid-sensing ion channels like domains"/>
    <property type="match status" value="1"/>
</dbReference>
<sequence>MAHLGTVAGVLRLAAMTFLQTFWVFCENSSLHGLRYIGRSNATRANLLLRFVWSLVALVSLGFTLMLASSAWDQFRSNPTLTTIETTTYPVSLIPFPSVTLCNINKINSAKAMEMSQMLINLGMAENDTIDLIASLQRLNDYRPIDERMLQMELFLYNKGYRVEQLAYELAPPCETMVALCFWLMEPVPCAQLFRRTKIFAGYCCSFNADGFLEPADSRRPNHTAKSIHVNGIGKGEGLTVVVDIGEANYTPSHRFTYGIEVFIHRSYDFPDYSDYTTVIQRGWETDVSVLPTIVSASPSLRSVPIERRGCAFSDEGNMSTTLPYTYSNCMNECEQRYVAEVCKCIPLFREIVELQVKFKVPICGFRDIGCLQKIKRTYHRTPEFNFTSHGLLHVHFRSTNCLKYRREPFVTWQTLVATFGGIFGLCMGGSILSLVEMIYHFGITPFIVYQELKEKLLLRCKPNPLPVTHVPFPRRPPMGHFRRNEVIARAMMEDGSTPKGFDKKKYINTPYWRKSYVDELKIIY</sequence>
<evidence type="ECO:0000256" key="1">
    <source>
        <dbReference type="ARBA" id="ARBA00004141"/>
    </source>
</evidence>
<dbReference type="OrthoDB" id="5874059at2759"/>
<keyword evidence="6 13" id="KW-1133">Transmembrane helix</keyword>
<evidence type="ECO:0000256" key="9">
    <source>
        <dbReference type="ARBA" id="ARBA00023136"/>
    </source>
</evidence>
<dbReference type="GO" id="GO:0005886">
    <property type="term" value="C:plasma membrane"/>
    <property type="evidence" value="ECO:0007669"/>
    <property type="project" value="TreeGrafter"/>
</dbReference>
<dbReference type="Gene3D" id="1.10.287.770">
    <property type="entry name" value="YojJ-like"/>
    <property type="match status" value="1"/>
</dbReference>
<dbReference type="EMBL" id="KE525350">
    <property type="protein sequence ID" value="KFB51117.1"/>
    <property type="molecule type" value="Genomic_DNA"/>
</dbReference>
<feature type="transmembrane region" description="Helical" evidence="13">
    <location>
        <begin position="47"/>
        <end position="72"/>
    </location>
</feature>
<keyword evidence="9 13" id="KW-0472">Membrane</keyword>
<dbReference type="VEuPathDB" id="VectorBase:ASIC019176"/>
<evidence type="ECO:0000256" key="2">
    <source>
        <dbReference type="ARBA" id="ARBA00007193"/>
    </source>
</evidence>
<keyword evidence="3 12" id="KW-0813">Transport</keyword>
<dbReference type="OMA" id="WIFCENS"/>
<evidence type="ECO:0000256" key="13">
    <source>
        <dbReference type="SAM" id="Phobius"/>
    </source>
</evidence>
<evidence type="ECO:0000256" key="3">
    <source>
        <dbReference type="ARBA" id="ARBA00022448"/>
    </source>
</evidence>